<evidence type="ECO:0000256" key="7">
    <source>
        <dbReference type="ARBA" id="ARBA00047989"/>
    </source>
</evidence>
<comment type="similarity">
    <text evidence="2 10">Belongs to the purine nucleoside phosphorylase YfiH/LACC1 family.</text>
</comment>
<dbReference type="OrthoDB" id="4279at2"/>
<evidence type="ECO:0000313" key="12">
    <source>
        <dbReference type="Proteomes" id="UP000266693"/>
    </source>
</evidence>
<dbReference type="RefSeq" id="WP_118863896.1">
    <property type="nucleotide sequence ID" value="NZ_QWLV01000003.1"/>
</dbReference>
<evidence type="ECO:0000313" key="11">
    <source>
        <dbReference type="EMBL" id="RHW17631.1"/>
    </source>
</evidence>
<dbReference type="AlphaFoldDB" id="A0A396RVD3"/>
<evidence type="ECO:0000256" key="3">
    <source>
        <dbReference type="ARBA" id="ARBA00022679"/>
    </source>
</evidence>
<evidence type="ECO:0000256" key="6">
    <source>
        <dbReference type="ARBA" id="ARBA00022833"/>
    </source>
</evidence>
<comment type="catalytic activity">
    <reaction evidence="8">
        <text>adenosine + phosphate = alpha-D-ribose 1-phosphate + adenine</text>
        <dbReference type="Rhea" id="RHEA:27642"/>
        <dbReference type="ChEBI" id="CHEBI:16335"/>
        <dbReference type="ChEBI" id="CHEBI:16708"/>
        <dbReference type="ChEBI" id="CHEBI:43474"/>
        <dbReference type="ChEBI" id="CHEBI:57720"/>
        <dbReference type="EC" id="2.4.2.1"/>
    </reaction>
    <physiologicalReaction direction="left-to-right" evidence="8">
        <dbReference type="Rhea" id="RHEA:27643"/>
    </physiologicalReaction>
</comment>
<dbReference type="CDD" id="cd16833">
    <property type="entry name" value="YfiH"/>
    <property type="match status" value="1"/>
</dbReference>
<sequence length="236" mass="24377">MVEPVRARSLAAPHGFGTSAFGDCGLGSGDPAAGANRGAVAEAVLPGAALTSVYQVHSAEAVVAEPWPVDARPHADALVTDRPGLLIGIVTADCAPVLFADAEAGVVGAAHAGWKGALGGVTDATIALMETLGARRERIAAAIGPCIARASYEVEDGFARAFAPDDERFFTAGRPGHLQFDLEAYVAHRLAAAGIARVEALGLDTYADEARFFSYRRATHRGEATYGRQISVIGLP</sequence>
<dbReference type="PANTHER" id="PTHR30616:SF2">
    <property type="entry name" value="PURINE NUCLEOSIDE PHOSPHORYLASE LACC1"/>
    <property type="match status" value="1"/>
</dbReference>
<evidence type="ECO:0000256" key="9">
    <source>
        <dbReference type="ARBA" id="ARBA00049893"/>
    </source>
</evidence>
<dbReference type="GO" id="GO:0017061">
    <property type="term" value="F:S-methyl-5-thioadenosine phosphorylase activity"/>
    <property type="evidence" value="ECO:0007669"/>
    <property type="project" value="UniProtKB-EC"/>
</dbReference>
<dbReference type="EMBL" id="QWLV01000003">
    <property type="protein sequence ID" value="RHW17631.1"/>
    <property type="molecule type" value="Genomic_DNA"/>
</dbReference>
<dbReference type="InterPro" id="IPR038371">
    <property type="entry name" value="Cu_polyphenol_OxRdtase_sf"/>
</dbReference>
<evidence type="ECO:0000256" key="2">
    <source>
        <dbReference type="ARBA" id="ARBA00007353"/>
    </source>
</evidence>
<dbReference type="InterPro" id="IPR011324">
    <property type="entry name" value="Cytotoxic_necrot_fac-like_cat"/>
</dbReference>
<keyword evidence="6" id="KW-0862">Zinc</keyword>
<proteinExistence type="inferred from homology"/>
<comment type="catalytic activity">
    <reaction evidence="1">
        <text>inosine + phosphate = alpha-D-ribose 1-phosphate + hypoxanthine</text>
        <dbReference type="Rhea" id="RHEA:27646"/>
        <dbReference type="ChEBI" id="CHEBI:17368"/>
        <dbReference type="ChEBI" id="CHEBI:17596"/>
        <dbReference type="ChEBI" id="CHEBI:43474"/>
        <dbReference type="ChEBI" id="CHEBI:57720"/>
        <dbReference type="EC" id="2.4.2.1"/>
    </reaction>
    <physiologicalReaction direction="left-to-right" evidence="1">
        <dbReference type="Rhea" id="RHEA:27647"/>
    </physiologicalReaction>
</comment>
<dbReference type="NCBIfam" id="TIGR00726">
    <property type="entry name" value="peptidoglycan editing factor PgeF"/>
    <property type="match status" value="1"/>
</dbReference>
<dbReference type="InterPro" id="IPR003730">
    <property type="entry name" value="Cu_polyphenol_OxRdtase"/>
</dbReference>
<dbReference type="SUPFAM" id="SSF64438">
    <property type="entry name" value="CNF1/YfiH-like putative cysteine hydrolases"/>
    <property type="match status" value="1"/>
</dbReference>
<dbReference type="PANTHER" id="PTHR30616">
    <property type="entry name" value="UNCHARACTERIZED PROTEIN YFIH"/>
    <property type="match status" value="1"/>
</dbReference>
<protein>
    <recommendedName>
        <fullName evidence="10">Purine nucleoside phosphorylase</fullName>
    </recommendedName>
</protein>
<evidence type="ECO:0000256" key="1">
    <source>
        <dbReference type="ARBA" id="ARBA00000553"/>
    </source>
</evidence>
<organism evidence="11 12">
    <name type="scientific">Sphingomonas gilva</name>
    <dbReference type="NCBI Taxonomy" id="2305907"/>
    <lineage>
        <taxon>Bacteria</taxon>
        <taxon>Pseudomonadati</taxon>
        <taxon>Pseudomonadota</taxon>
        <taxon>Alphaproteobacteria</taxon>
        <taxon>Sphingomonadales</taxon>
        <taxon>Sphingomonadaceae</taxon>
        <taxon>Sphingomonas</taxon>
    </lineage>
</organism>
<dbReference type="GO" id="GO:0005507">
    <property type="term" value="F:copper ion binding"/>
    <property type="evidence" value="ECO:0007669"/>
    <property type="project" value="TreeGrafter"/>
</dbReference>
<accession>A0A396RVD3</accession>
<evidence type="ECO:0000256" key="8">
    <source>
        <dbReference type="ARBA" id="ARBA00048968"/>
    </source>
</evidence>
<dbReference type="Proteomes" id="UP000266693">
    <property type="component" value="Unassembled WGS sequence"/>
</dbReference>
<comment type="caution">
    <text evidence="11">The sequence shown here is derived from an EMBL/GenBank/DDBJ whole genome shotgun (WGS) entry which is preliminary data.</text>
</comment>
<keyword evidence="5" id="KW-0378">Hydrolase</keyword>
<evidence type="ECO:0000256" key="4">
    <source>
        <dbReference type="ARBA" id="ARBA00022723"/>
    </source>
</evidence>
<gene>
    <name evidence="11" type="primary">pgeF</name>
    <name evidence="11" type="ORF">D1610_09275</name>
</gene>
<keyword evidence="4" id="KW-0479">Metal-binding</keyword>
<name>A0A396RVD3_9SPHN</name>
<dbReference type="Gene3D" id="3.60.140.10">
    <property type="entry name" value="CNF1/YfiH-like putative cysteine hydrolases"/>
    <property type="match status" value="1"/>
</dbReference>
<dbReference type="GO" id="GO:0016787">
    <property type="term" value="F:hydrolase activity"/>
    <property type="evidence" value="ECO:0007669"/>
    <property type="project" value="UniProtKB-KW"/>
</dbReference>
<keyword evidence="12" id="KW-1185">Reference proteome</keyword>
<reference evidence="11 12" key="1">
    <citation type="submission" date="2018-08" db="EMBL/GenBank/DDBJ databases">
        <title>The multiple taxonomic identification of Sphingomonas gilva.</title>
        <authorList>
            <person name="Zhu D."/>
            <person name="Zheng S."/>
        </authorList>
    </citation>
    <scope>NUCLEOTIDE SEQUENCE [LARGE SCALE GENOMIC DNA]</scope>
    <source>
        <strain evidence="11 12">ZDH117</strain>
    </source>
</reference>
<evidence type="ECO:0000256" key="5">
    <source>
        <dbReference type="ARBA" id="ARBA00022801"/>
    </source>
</evidence>
<keyword evidence="3" id="KW-0808">Transferase</keyword>
<comment type="catalytic activity">
    <reaction evidence="7">
        <text>adenosine + H2O + H(+) = inosine + NH4(+)</text>
        <dbReference type="Rhea" id="RHEA:24408"/>
        <dbReference type="ChEBI" id="CHEBI:15377"/>
        <dbReference type="ChEBI" id="CHEBI:15378"/>
        <dbReference type="ChEBI" id="CHEBI:16335"/>
        <dbReference type="ChEBI" id="CHEBI:17596"/>
        <dbReference type="ChEBI" id="CHEBI:28938"/>
        <dbReference type="EC" id="3.5.4.4"/>
    </reaction>
    <physiologicalReaction direction="left-to-right" evidence="7">
        <dbReference type="Rhea" id="RHEA:24409"/>
    </physiologicalReaction>
</comment>
<dbReference type="Pfam" id="PF02578">
    <property type="entry name" value="Cu-oxidase_4"/>
    <property type="match status" value="1"/>
</dbReference>
<comment type="catalytic activity">
    <reaction evidence="9">
        <text>S-methyl-5'-thioadenosine + phosphate = 5-(methylsulfanyl)-alpha-D-ribose 1-phosphate + adenine</text>
        <dbReference type="Rhea" id="RHEA:11852"/>
        <dbReference type="ChEBI" id="CHEBI:16708"/>
        <dbReference type="ChEBI" id="CHEBI:17509"/>
        <dbReference type="ChEBI" id="CHEBI:43474"/>
        <dbReference type="ChEBI" id="CHEBI:58533"/>
        <dbReference type="EC" id="2.4.2.28"/>
    </reaction>
    <physiologicalReaction direction="left-to-right" evidence="9">
        <dbReference type="Rhea" id="RHEA:11853"/>
    </physiologicalReaction>
</comment>
<evidence type="ECO:0000256" key="10">
    <source>
        <dbReference type="RuleBase" id="RU361274"/>
    </source>
</evidence>